<dbReference type="Pfam" id="PF13041">
    <property type="entry name" value="PPR_2"/>
    <property type="match status" value="2"/>
</dbReference>
<feature type="repeat" description="PPR" evidence="4">
    <location>
        <begin position="643"/>
        <end position="677"/>
    </location>
</feature>
<keyword evidence="7" id="KW-1185">Reference proteome</keyword>
<dbReference type="Proteomes" id="UP001151287">
    <property type="component" value="Unassembled WGS sequence"/>
</dbReference>
<accession>A0A9Q0CKB1</accession>
<name>A0A9Q0CKB1_9POAL</name>
<dbReference type="Pfam" id="PF01535">
    <property type="entry name" value="PPR"/>
    <property type="match status" value="9"/>
</dbReference>
<dbReference type="Pfam" id="PF20431">
    <property type="entry name" value="E_motif"/>
    <property type="match status" value="1"/>
</dbReference>
<evidence type="ECO:0000256" key="2">
    <source>
        <dbReference type="ARBA" id="ARBA00022737"/>
    </source>
</evidence>
<feature type="repeat" description="PPR" evidence="4">
    <location>
        <begin position="541"/>
        <end position="576"/>
    </location>
</feature>
<feature type="repeat" description="PPR" evidence="4">
    <location>
        <begin position="337"/>
        <end position="371"/>
    </location>
</feature>
<dbReference type="PANTHER" id="PTHR47926:SF383">
    <property type="entry name" value="DYW DOMAIN-CONTAINING PROTEIN"/>
    <property type="match status" value="1"/>
</dbReference>
<dbReference type="InterPro" id="IPR046848">
    <property type="entry name" value="E_motif"/>
</dbReference>
<reference evidence="6" key="1">
    <citation type="journal article" date="2022" name="Cell">
        <title>Repeat-based holocentromeres influence genome architecture and karyotype evolution.</title>
        <authorList>
            <person name="Hofstatter P.G."/>
            <person name="Thangavel G."/>
            <person name="Lux T."/>
            <person name="Neumann P."/>
            <person name="Vondrak T."/>
            <person name="Novak P."/>
            <person name="Zhang M."/>
            <person name="Costa L."/>
            <person name="Castellani M."/>
            <person name="Scott A."/>
            <person name="Toegelov H."/>
            <person name="Fuchs J."/>
            <person name="Mata-Sucre Y."/>
            <person name="Dias Y."/>
            <person name="Vanzela A.L.L."/>
            <person name="Huettel B."/>
            <person name="Almeida C.C.S."/>
            <person name="Simkova H."/>
            <person name="Souza G."/>
            <person name="Pedrosa-Harand A."/>
            <person name="Macas J."/>
            <person name="Mayer K.F.X."/>
            <person name="Houben A."/>
            <person name="Marques A."/>
        </authorList>
    </citation>
    <scope>NUCLEOTIDE SEQUENCE</scope>
    <source>
        <strain evidence="6">RhyBre1mFocal</strain>
    </source>
</reference>
<evidence type="ECO:0000256" key="1">
    <source>
        <dbReference type="ARBA" id="ARBA00006643"/>
    </source>
</evidence>
<dbReference type="InterPro" id="IPR011990">
    <property type="entry name" value="TPR-like_helical_dom_sf"/>
</dbReference>
<gene>
    <name evidence="6" type="ORF">LUZ63_012144</name>
</gene>
<dbReference type="EMBL" id="JAMQYH010000003">
    <property type="protein sequence ID" value="KAJ1695446.1"/>
    <property type="molecule type" value="Genomic_DNA"/>
</dbReference>
<evidence type="ECO:0000313" key="6">
    <source>
        <dbReference type="EMBL" id="KAJ1695446.1"/>
    </source>
</evidence>
<dbReference type="InterPro" id="IPR002885">
    <property type="entry name" value="PPR_rpt"/>
</dbReference>
<comment type="caution">
    <text evidence="6">The sequence shown here is derived from an EMBL/GenBank/DDBJ whole genome shotgun (WGS) entry which is preliminary data.</text>
</comment>
<evidence type="ECO:0000256" key="3">
    <source>
        <dbReference type="ARBA" id="ARBA00022946"/>
    </source>
</evidence>
<feature type="domain" description="DYW" evidence="5">
    <location>
        <begin position="860"/>
        <end position="953"/>
    </location>
</feature>
<dbReference type="GO" id="GO:0009451">
    <property type="term" value="P:RNA modification"/>
    <property type="evidence" value="ECO:0007669"/>
    <property type="project" value="InterPro"/>
</dbReference>
<comment type="similarity">
    <text evidence="1">Belongs to the PPR family. PCMP-H subfamily.</text>
</comment>
<dbReference type="InterPro" id="IPR046960">
    <property type="entry name" value="PPR_At4g14850-like_plant"/>
</dbReference>
<dbReference type="InterPro" id="IPR032867">
    <property type="entry name" value="DYW_dom"/>
</dbReference>
<evidence type="ECO:0000313" key="7">
    <source>
        <dbReference type="Proteomes" id="UP001151287"/>
    </source>
</evidence>
<dbReference type="Gene3D" id="1.25.40.10">
    <property type="entry name" value="Tetratricopeptide repeat domain"/>
    <property type="match status" value="7"/>
</dbReference>
<feature type="repeat" description="PPR" evidence="4">
    <location>
        <begin position="127"/>
        <end position="162"/>
    </location>
</feature>
<evidence type="ECO:0000259" key="5">
    <source>
        <dbReference type="Pfam" id="PF14432"/>
    </source>
</evidence>
<dbReference type="AlphaFoldDB" id="A0A9Q0CKB1"/>
<dbReference type="NCBIfam" id="TIGR00756">
    <property type="entry name" value="PPR"/>
    <property type="match status" value="6"/>
</dbReference>
<dbReference type="PANTHER" id="PTHR47926">
    <property type="entry name" value="PENTATRICOPEPTIDE REPEAT-CONTAINING PROTEIN"/>
    <property type="match status" value="1"/>
</dbReference>
<sequence length="953" mass="107006">MAITALTASAALRYDDPKPTRISTKRPQAPSKLLQQVSHLCTQNRLSEAIRLTTTYPNPDVDSISVILQSCGANRDVESGKEIHEFISSDQRLSTHVVLTTRLMTMYAMCGSISESRLVFDSLNERNIFQWNAMISSYTRNGRFVEAKDVFLKLLSETDLRPDDFTFPCVIKSCGASLDLNFGEQVHAMGLKLGLGSTDTFVCNALMCMYGKCGFVGSALQVFDRMPRRNLVSWNTMLGVFSENELYSRVIDLFVELLKIGHKQDTRPDEATFVTVLPVCSAERWIEIGESIHGLAIKLGLDSQVRVNNALIDMYSKCGLLLEAEHLFFSRGKFDQSLVTWNAMIGGYARNGNISSSFELLRSLNSTQSLVANEITILNILPACMGPPQLSKLKEMHCFLIRNELQDTHELVINGLVAAYAKCGSLEYAVKVFDSTPIQTVNLWNALIGGYAQNGDPESALRFFFDMRANGFQPDGYTIGSLLLACAQLKNLYHSKSIHGFVIRNGLERDSFITISLLSAYIQCGMVSTARVLFDSMNERDMVSWNAMLAGYAQNGLPIHALDLFRNLQMYFGTKPSTVATVSALMACTDLSIPRLGRELHGFALKYGYTEDAFIGSSIIDMYAKCGLVEESRCFFDRIKHKDLVHWTVMLTGYGVNGFGKEAVELYIEMQREGLQPDGYTFIGLLMACGHSGMVQDGLNYFEEMKNVHGLEPKLEHYACVVDMLGRAGLLTDAAKLVEEMPVRPDGKILSSLLCACRIHGDLNLGQKVMEKLLELEPDKSEHYVLASNLYASFGNWDEVRKLRDKIKEAGLYKDPGYSWIEVGGRVYSFLAGDSDKVIPEMDKIREVWRCLEERIYEIGYVPDISVVLHEINEEEKLEKLRGHSEKLAISFGLLSSHGMVKTLRVYKNIRMCKDCHNAIKYVTKVLQKEIVVRDNKRFHHFRDGLCSCGDFW</sequence>
<dbReference type="GO" id="GO:0003729">
    <property type="term" value="F:mRNA binding"/>
    <property type="evidence" value="ECO:0007669"/>
    <property type="project" value="UniProtKB-ARBA"/>
</dbReference>
<dbReference type="FunFam" id="1.25.40.10:FF:000690">
    <property type="entry name" value="Pentatricopeptide repeat-containing protein"/>
    <property type="match status" value="1"/>
</dbReference>
<dbReference type="Pfam" id="PF14432">
    <property type="entry name" value="DYW_deaminase"/>
    <property type="match status" value="1"/>
</dbReference>
<protein>
    <recommendedName>
        <fullName evidence="5">DYW domain-containing protein</fullName>
    </recommendedName>
</protein>
<keyword evidence="3" id="KW-0809">Transit peptide</keyword>
<feature type="repeat" description="PPR" evidence="4">
    <location>
        <begin position="440"/>
        <end position="474"/>
    </location>
</feature>
<proteinExistence type="inferred from homology"/>
<dbReference type="FunFam" id="1.25.40.10:FF:000344">
    <property type="entry name" value="Pentatricopeptide repeat-containing protein"/>
    <property type="match status" value="1"/>
</dbReference>
<feature type="repeat" description="PPR" evidence="4">
    <location>
        <begin position="199"/>
        <end position="233"/>
    </location>
</feature>
<dbReference type="PROSITE" id="PS51375">
    <property type="entry name" value="PPR"/>
    <property type="match status" value="6"/>
</dbReference>
<dbReference type="GO" id="GO:0008270">
    <property type="term" value="F:zinc ion binding"/>
    <property type="evidence" value="ECO:0007669"/>
    <property type="project" value="InterPro"/>
</dbReference>
<evidence type="ECO:0000256" key="4">
    <source>
        <dbReference type="PROSITE-ProRule" id="PRU00708"/>
    </source>
</evidence>
<organism evidence="6 7">
    <name type="scientific">Rhynchospora breviuscula</name>
    <dbReference type="NCBI Taxonomy" id="2022672"/>
    <lineage>
        <taxon>Eukaryota</taxon>
        <taxon>Viridiplantae</taxon>
        <taxon>Streptophyta</taxon>
        <taxon>Embryophyta</taxon>
        <taxon>Tracheophyta</taxon>
        <taxon>Spermatophyta</taxon>
        <taxon>Magnoliopsida</taxon>
        <taxon>Liliopsida</taxon>
        <taxon>Poales</taxon>
        <taxon>Cyperaceae</taxon>
        <taxon>Cyperoideae</taxon>
        <taxon>Rhynchosporeae</taxon>
        <taxon>Rhynchospora</taxon>
    </lineage>
</organism>
<dbReference type="OrthoDB" id="1859983at2759"/>
<keyword evidence="2" id="KW-0677">Repeat</keyword>